<evidence type="ECO:0000313" key="6">
    <source>
        <dbReference type="Proteomes" id="UP000243680"/>
    </source>
</evidence>
<proteinExistence type="predicted"/>
<dbReference type="GO" id="GO:0052621">
    <property type="term" value="F:diguanylate cyclase activity"/>
    <property type="evidence" value="ECO:0007669"/>
    <property type="project" value="UniProtKB-EC"/>
</dbReference>
<dbReference type="GO" id="GO:1902201">
    <property type="term" value="P:negative regulation of bacterial-type flagellum-dependent cell motility"/>
    <property type="evidence" value="ECO:0007669"/>
    <property type="project" value="TreeGrafter"/>
</dbReference>
<dbReference type="Proteomes" id="UP000243680">
    <property type="component" value="Chromosome 2"/>
</dbReference>
<feature type="transmembrane region" description="Helical" evidence="3">
    <location>
        <begin position="151"/>
        <end position="169"/>
    </location>
</feature>
<feature type="transmembrane region" description="Helical" evidence="3">
    <location>
        <begin position="37"/>
        <end position="56"/>
    </location>
</feature>
<dbReference type="InterPro" id="IPR043128">
    <property type="entry name" value="Rev_trsase/Diguanyl_cyclase"/>
</dbReference>
<protein>
    <recommendedName>
        <fullName evidence="1">diguanylate cyclase</fullName>
        <ecNumber evidence="1">2.7.7.65</ecNumber>
    </recommendedName>
</protein>
<evidence type="ECO:0000256" key="1">
    <source>
        <dbReference type="ARBA" id="ARBA00012528"/>
    </source>
</evidence>
<dbReference type="EC" id="2.7.7.65" evidence="1"/>
<organism evidence="5 6">
    <name type="scientific">Burkholderia ubonensis</name>
    <dbReference type="NCBI Taxonomy" id="101571"/>
    <lineage>
        <taxon>Bacteria</taxon>
        <taxon>Pseudomonadati</taxon>
        <taxon>Pseudomonadota</taxon>
        <taxon>Betaproteobacteria</taxon>
        <taxon>Burkholderiales</taxon>
        <taxon>Burkholderiaceae</taxon>
        <taxon>Burkholderia</taxon>
        <taxon>Burkholderia cepacia complex</taxon>
    </lineage>
</organism>
<dbReference type="FunFam" id="3.30.70.270:FF:000001">
    <property type="entry name" value="Diguanylate cyclase domain protein"/>
    <property type="match status" value="1"/>
</dbReference>
<name>A0A1B4LPN8_9BURK</name>
<accession>A0A1B4LPN8</accession>
<evidence type="ECO:0000259" key="4">
    <source>
        <dbReference type="PROSITE" id="PS50887"/>
    </source>
</evidence>
<dbReference type="PROSITE" id="PS50887">
    <property type="entry name" value="GGDEF"/>
    <property type="match status" value="1"/>
</dbReference>
<dbReference type="EMBL" id="CP013422">
    <property type="protein sequence ID" value="AOJ79124.1"/>
    <property type="molecule type" value="Genomic_DNA"/>
</dbReference>
<dbReference type="GO" id="GO:0043709">
    <property type="term" value="P:cell adhesion involved in single-species biofilm formation"/>
    <property type="evidence" value="ECO:0007669"/>
    <property type="project" value="TreeGrafter"/>
</dbReference>
<keyword evidence="3" id="KW-0812">Transmembrane</keyword>
<keyword evidence="3" id="KW-1133">Transmembrane helix</keyword>
<dbReference type="SUPFAM" id="SSF55073">
    <property type="entry name" value="Nucleotide cyclase"/>
    <property type="match status" value="1"/>
</dbReference>
<dbReference type="NCBIfam" id="TIGR00254">
    <property type="entry name" value="GGDEF"/>
    <property type="match status" value="1"/>
</dbReference>
<gene>
    <name evidence="5" type="ORF">WJ35_26770</name>
</gene>
<keyword evidence="3" id="KW-0472">Membrane</keyword>
<dbReference type="CDD" id="cd01949">
    <property type="entry name" value="GGDEF"/>
    <property type="match status" value="1"/>
</dbReference>
<dbReference type="SMART" id="SM00267">
    <property type="entry name" value="GGDEF"/>
    <property type="match status" value="1"/>
</dbReference>
<feature type="transmembrane region" description="Helical" evidence="3">
    <location>
        <begin position="116"/>
        <end position="139"/>
    </location>
</feature>
<dbReference type="InterPro" id="IPR029787">
    <property type="entry name" value="Nucleotide_cyclase"/>
</dbReference>
<dbReference type="PANTHER" id="PTHR45138">
    <property type="entry name" value="REGULATORY COMPONENTS OF SENSORY TRANSDUCTION SYSTEM"/>
    <property type="match status" value="1"/>
</dbReference>
<evidence type="ECO:0000256" key="3">
    <source>
        <dbReference type="SAM" id="Phobius"/>
    </source>
</evidence>
<comment type="catalytic activity">
    <reaction evidence="2">
        <text>2 GTP = 3',3'-c-di-GMP + 2 diphosphate</text>
        <dbReference type="Rhea" id="RHEA:24898"/>
        <dbReference type="ChEBI" id="CHEBI:33019"/>
        <dbReference type="ChEBI" id="CHEBI:37565"/>
        <dbReference type="ChEBI" id="CHEBI:58805"/>
        <dbReference type="EC" id="2.7.7.65"/>
    </reaction>
</comment>
<dbReference type="RefSeq" id="WP_059562585.1">
    <property type="nucleotide sequence ID" value="NZ_CP013422.1"/>
</dbReference>
<dbReference type="AlphaFoldDB" id="A0A1B4LPN8"/>
<sequence length="386" mass="41785">MKVDLATLYLLVIGTLWASSAMTYWEHVSHPKRSNELRMLAAGYATLGIGCAVAAFRLELLGAAGAAVSNLVILSGYLLVLRAVAMFNGRRYLAGSIGLLILMGLTWAAAGARGQAAVWLYASALPIALVSAMTALELTRRDGMPAVQARRVAVAVTGVHALFYAARAFVLPWVVPVFGASALSISSKITMYEGVLYSVVLPMTLLRLTREEVHGELLQESRTDYLTRLGNRRLFFEEGERIINDCAIRRRPVTLLAFDLDHFKKINDRYGHKTGDEVLRSFAGVVRASTDANTILARIGGEEFAALLPDHDSHRANEIGESIASQFARMVHSADDHRISATVSIGLATSNSEVPSLTDLLAAADQALYRAKSQGGSQLIHHAEGR</sequence>
<feature type="transmembrane region" description="Helical" evidence="3">
    <location>
        <begin position="92"/>
        <end position="110"/>
    </location>
</feature>
<dbReference type="PANTHER" id="PTHR45138:SF9">
    <property type="entry name" value="DIGUANYLATE CYCLASE DGCM-RELATED"/>
    <property type="match status" value="1"/>
</dbReference>
<feature type="transmembrane region" description="Helical" evidence="3">
    <location>
        <begin position="6"/>
        <end position="25"/>
    </location>
</feature>
<dbReference type="Gene3D" id="3.30.70.270">
    <property type="match status" value="1"/>
</dbReference>
<evidence type="ECO:0000313" key="5">
    <source>
        <dbReference type="EMBL" id="AOJ79124.1"/>
    </source>
</evidence>
<dbReference type="InterPro" id="IPR000160">
    <property type="entry name" value="GGDEF_dom"/>
</dbReference>
<dbReference type="GO" id="GO:0005886">
    <property type="term" value="C:plasma membrane"/>
    <property type="evidence" value="ECO:0007669"/>
    <property type="project" value="TreeGrafter"/>
</dbReference>
<feature type="transmembrane region" description="Helical" evidence="3">
    <location>
        <begin position="62"/>
        <end position="80"/>
    </location>
</feature>
<feature type="domain" description="GGDEF" evidence="4">
    <location>
        <begin position="251"/>
        <end position="384"/>
    </location>
</feature>
<evidence type="ECO:0000256" key="2">
    <source>
        <dbReference type="ARBA" id="ARBA00034247"/>
    </source>
</evidence>
<reference evidence="5 6" key="1">
    <citation type="submission" date="2015-12" db="EMBL/GenBank/DDBJ databases">
        <title>Diversity of Burkholderia near neighbor genomes.</title>
        <authorList>
            <person name="Sahl J."/>
            <person name="Wagner D."/>
            <person name="Keim P."/>
        </authorList>
    </citation>
    <scope>NUCLEOTIDE SEQUENCE [LARGE SCALE GENOMIC DNA]</scope>
    <source>
        <strain evidence="5 6">MSMB0783</strain>
    </source>
</reference>
<dbReference type="InterPro" id="IPR050469">
    <property type="entry name" value="Diguanylate_Cyclase"/>
</dbReference>
<dbReference type="Pfam" id="PF00990">
    <property type="entry name" value="GGDEF"/>
    <property type="match status" value="1"/>
</dbReference>